<dbReference type="PANTHER" id="PTHR10742">
    <property type="entry name" value="FLAVIN MONOAMINE OXIDASE"/>
    <property type="match status" value="1"/>
</dbReference>
<evidence type="ECO:0000256" key="2">
    <source>
        <dbReference type="ARBA" id="ARBA00005833"/>
    </source>
</evidence>
<dbReference type="RefSeq" id="WP_117353044.1">
    <property type="nucleotide sequence ID" value="NZ_CP020083.1"/>
</dbReference>
<comment type="similarity">
    <text evidence="2">Belongs to the tryptophan 2-monooxygenase family.</text>
</comment>
<dbReference type="InterPro" id="IPR050281">
    <property type="entry name" value="Flavin_monoamine_oxidase"/>
</dbReference>
<dbReference type="Pfam" id="PF01593">
    <property type="entry name" value="Amino_oxidase"/>
    <property type="match status" value="1"/>
</dbReference>
<dbReference type="Gene3D" id="3.90.660.10">
    <property type="match status" value="1"/>
</dbReference>
<evidence type="ECO:0000259" key="7">
    <source>
        <dbReference type="Pfam" id="PF01593"/>
    </source>
</evidence>
<gene>
    <name evidence="8" type="ORF">B5J99_16780</name>
</gene>
<evidence type="ECO:0000313" key="9">
    <source>
        <dbReference type="Proteomes" id="UP000258016"/>
    </source>
</evidence>
<sequence length="518" mass="54548">MIMRGTGILWELLAKASETSTSTSKAGNGPGLNRRDVLAGLAAMGLASAWDGSALAAAGRTSRIAIIGAGLAGLVALDRLVAAGLDATIYEARGRIGGRVLTSTGLPETNLYVEDGAHLVNTNHTDILALARRFNIGLIDRGAMVARERFVVDGVELSEAGLIAEFRPLAARIAADATLVDEDFERNAPRFDAMSVRQYLDGAGAAATPRARALVEATIRTEYGSEPGEVSALELFFNLPAIADDRVALISGSDERYSLDGGSSTIPRALAEPLMDRIRTGHALLSVRRKGKALVLAFANGQSVTADRVIITVPAQILRTIDFGDTLPPAWQALSQEFSCGRNEKINAGYATRPWEPLVGAGGAAWAARTGEPGLFSEFWGASAGQDSVPEGVLTWFFGGSQVSGLQDLGPEGILRACEREIAPAVPGLAARTLRRTAWAADPYAQGAYSRFLPGQLTRYAAHFWSEDDDGKVTAPLPSGPILFAGEHLSDSHTGYMNGAAQTGRLAANQIIAGVNRA</sequence>
<dbReference type="Proteomes" id="UP000258016">
    <property type="component" value="Chromosome"/>
</dbReference>
<dbReference type="SUPFAM" id="SSF51905">
    <property type="entry name" value="FAD/NAD(P)-binding domain"/>
    <property type="match status" value="1"/>
</dbReference>
<reference evidence="8 9" key="1">
    <citation type="submission" date="2017-03" db="EMBL/GenBank/DDBJ databases">
        <title>Complete genome sequence of Blastomonas fulva degrading microcsystin LR.</title>
        <authorList>
            <person name="Lee H.-g."/>
            <person name="Jin L."/>
            <person name="oh H.-M."/>
        </authorList>
    </citation>
    <scope>NUCLEOTIDE SEQUENCE [LARGE SCALE GENOMIC DNA]</scope>
    <source>
        <strain evidence="8 9">T2</strain>
    </source>
</reference>
<dbReference type="GeneID" id="303487247"/>
<evidence type="ECO:0000256" key="1">
    <source>
        <dbReference type="ARBA" id="ARBA00004814"/>
    </source>
</evidence>
<dbReference type="Gene3D" id="1.10.405.10">
    <property type="entry name" value="Guanine Nucleotide Dissociation Inhibitor, domain 1"/>
    <property type="match status" value="1"/>
</dbReference>
<organism evidence="8 9">
    <name type="scientific">Blastomonas fulva</name>
    <dbReference type="NCBI Taxonomy" id="1550728"/>
    <lineage>
        <taxon>Bacteria</taxon>
        <taxon>Pseudomonadati</taxon>
        <taxon>Pseudomonadota</taxon>
        <taxon>Alphaproteobacteria</taxon>
        <taxon>Sphingomonadales</taxon>
        <taxon>Sphingomonadaceae</taxon>
        <taxon>Blastomonas</taxon>
    </lineage>
</organism>
<comment type="pathway">
    <text evidence="1">Plant hormone metabolism; auxin biosynthesis.</text>
</comment>
<feature type="domain" description="Amine oxidase" evidence="7">
    <location>
        <begin position="71"/>
        <end position="512"/>
    </location>
</feature>
<accession>A0ABN5B797</accession>
<dbReference type="InterPro" id="IPR036188">
    <property type="entry name" value="FAD/NAD-bd_sf"/>
</dbReference>
<name>A0ABN5B797_9SPHN</name>
<keyword evidence="5" id="KW-0073">Auxin biosynthesis</keyword>
<dbReference type="EC" id="1.13.12.3" evidence="3"/>
<evidence type="ECO:0000256" key="6">
    <source>
        <dbReference type="ARBA" id="ARBA00047321"/>
    </source>
</evidence>
<dbReference type="Gene3D" id="3.50.50.60">
    <property type="entry name" value="FAD/NAD(P)-binding domain"/>
    <property type="match status" value="1"/>
</dbReference>
<comment type="catalytic activity">
    <reaction evidence="6">
        <text>L-tryptophan + O2 = indole-3-acetamide + CO2 + H2O</text>
        <dbReference type="Rhea" id="RHEA:16165"/>
        <dbReference type="ChEBI" id="CHEBI:15377"/>
        <dbReference type="ChEBI" id="CHEBI:15379"/>
        <dbReference type="ChEBI" id="CHEBI:16031"/>
        <dbReference type="ChEBI" id="CHEBI:16526"/>
        <dbReference type="ChEBI" id="CHEBI:57912"/>
        <dbReference type="EC" id="1.13.12.3"/>
    </reaction>
</comment>
<dbReference type="PANTHER" id="PTHR10742:SF410">
    <property type="entry name" value="LYSINE-SPECIFIC HISTONE DEMETHYLASE 2"/>
    <property type="match status" value="1"/>
</dbReference>
<dbReference type="EMBL" id="CP020083">
    <property type="protein sequence ID" value="ASR52910.1"/>
    <property type="molecule type" value="Genomic_DNA"/>
</dbReference>
<proteinExistence type="inferred from homology"/>
<dbReference type="PRINTS" id="PR00419">
    <property type="entry name" value="ADXRDTASE"/>
</dbReference>
<dbReference type="InterPro" id="IPR002937">
    <property type="entry name" value="Amino_oxidase"/>
</dbReference>
<evidence type="ECO:0000313" key="8">
    <source>
        <dbReference type="EMBL" id="ASR52910.1"/>
    </source>
</evidence>
<protein>
    <recommendedName>
        <fullName evidence="4">Tryptophan 2-monooxygenase</fullName>
        <ecNumber evidence="3">1.13.12.3</ecNumber>
    </recommendedName>
</protein>
<keyword evidence="9" id="KW-1185">Reference proteome</keyword>
<evidence type="ECO:0000256" key="3">
    <source>
        <dbReference type="ARBA" id="ARBA00012535"/>
    </source>
</evidence>
<dbReference type="SUPFAM" id="SSF54373">
    <property type="entry name" value="FAD-linked reductases, C-terminal domain"/>
    <property type="match status" value="1"/>
</dbReference>
<evidence type="ECO:0000256" key="5">
    <source>
        <dbReference type="ARBA" id="ARBA00023070"/>
    </source>
</evidence>
<evidence type="ECO:0000256" key="4">
    <source>
        <dbReference type="ARBA" id="ARBA00017871"/>
    </source>
</evidence>